<name>A0A834L243_RHOSS</name>
<feature type="transmembrane region" description="Helical" evidence="1">
    <location>
        <begin position="449"/>
        <end position="470"/>
    </location>
</feature>
<dbReference type="InterPro" id="IPR004158">
    <property type="entry name" value="DUF247_pln"/>
</dbReference>
<dbReference type="AlphaFoldDB" id="A0A834L243"/>
<dbReference type="EMBL" id="WJXA01000471">
    <property type="protein sequence ID" value="KAF7112560.1"/>
    <property type="molecule type" value="Genomic_DNA"/>
</dbReference>
<keyword evidence="3" id="KW-1185">Reference proteome</keyword>
<evidence type="ECO:0000256" key="1">
    <source>
        <dbReference type="SAM" id="Phobius"/>
    </source>
</evidence>
<keyword evidence="1" id="KW-0472">Membrane</keyword>
<reference evidence="2" key="1">
    <citation type="submission" date="2019-11" db="EMBL/GenBank/DDBJ databases">
        <authorList>
            <person name="Liu Y."/>
            <person name="Hou J."/>
            <person name="Li T.-Q."/>
            <person name="Guan C.-H."/>
            <person name="Wu X."/>
            <person name="Wu H.-Z."/>
            <person name="Ling F."/>
            <person name="Zhang R."/>
            <person name="Shi X.-G."/>
            <person name="Ren J.-P."/>
            <person name="Chen E.-F."/>
            <person name="Sun J.-M."/>
        </authorList>
    </citation>
    <scope>NUCLEOTIDE SEQUENCE</scope>
    <source>
        <strain evidence="2">Adult_tree_wgs_1</strain>
        <tissue evidence="2">Leaves</tissue>
    </source>
</reference>
<gene>
    <name evidence="2" type="ORF">RHSIM_RhsimUnG0217300</name>
</gene>
<proteinExistence type="predicted"/>
<dbReference type="OrthoDB" id="1849062at2759"/>
<sequence length="478" mass="55208">MTRTNGAHWGSNTGININHFSEQKMAIKIDVGKESNENGILLKRRIKKVPPLLRNNENNKGEYDPKVVSLGPYHHGKPELQLVESLKPMVARLFVSDSHNDMEEFYEKVLLMVDDMRSCYDEGSTITYSDDEFAKMMLLDGCFVLGMIESFDSSDHKPDRRAKYDDVMTHLGVLVWYSINSDMVFLLENQLPFQVLELLMSLKYKDDEGMKRIDAFLEVQIPWDLPFQIKKETKGSGCENQPLHILQLFWKKLLLDQYADEFNQPLHHINSLRSSQRVKHKNGRGKVNVKDYIHSFRSVTELKAKGIHFRPIDSKSQKAIKFESFWFSGLLELPPFLVTPKTKTMLSNIIAYEMWSDNSNSLAITSYIGFLKSLIDHPDDVKELRSKHILFNRLGSDEEVANIFKEISTFAAEDYGIYGDVTQSIEEHYKSMVKTWMAEFFHKHFSSPWTVVASIAASFMVVSSFLQSYFTMFPRSTN</sequence>
<keyword evidence="1" id="KW-1133">Transmembrane helix</keyword>
<dbReference type="PANTHER" id="PTHR31170">
    <property type="entry name" value="BNAC04G53230D PROTEIN"/>
    <property type="match status" value="1"/>
</dbReference>
<keyword evidence="1" id="KW-0812">Transmembrane</keyword>
<dbReference type="PANTHER" id="PTHR31170:SF25">
    <property type="entry name" value="BNAA09G04570D PROTEIN"/>
    <property type="match status" value="1"/>
</dbReference>
<evidence type="ECO:0000313" key="3">
    <source>
        <dbReference type="Proteomes" id="UP000626092"/>
    </source>
</evidence>
<organism evidence="2 3">
    <name type="scientific">Rhododendron simsii</name>
    <name type="common">Sims's rhododendron</name>
    <dbReference type="NCBI Taxonomy" id="118357"/>
    <lineage>
        <taxon>Eukaryota</taxon>
        <taxon>Viridiplantae</taxon>
        <taxon>Streptophyta</taxon>
        <taxon>Embryophyta</taxon>
        <taxon>Tracheophyta</taxon>
        <taxon>Spermatophyta</taxon>
        <taxon>Magnoliopsida</taxon>
        <taxon>eudicotyledons</taxon>
        <taxon>Gunneridae</taxon>
        <taxon>Pentapetalae</taxon>
        <taxon>asterids</taxon>
        <taxon>Ericales</taxon>
        <taxon>Ericaceae</taxon>
        <taxon>Ericoideae</taxon>
        <taxon>Rhodoreae</taxon>
        <taxon>Rhododendron</taxon>
    </lineage>
</organism>
<dbReference type="Proteomes" id="UP000626092">
    <property type="component" value="Unassembled WGS sequence"/>
</dbReference>
<protein>
    <submittedName>
        <fullName evidence="2">Uncharacterized protein</fullName>
    </submittedName>
</protein>
<evidence type="ECO:0000313" key="2">
    <source>
        <dbReference type="EMBL" id="KAF7112560.1"/>
    </source>
</evidence>
<comment type="caution">
    <text evidence="2">The sequence shown here is derived from an EMBL/GenBank/DDBJ whole genome shotgun (WGS) entry which is preliminary data.</text>
</comment>
<dbReference type="Pfam" id="PF03140">
    <property type="entry name" value="DUF247"/>
    <property type="match status" value="1"/>
</dbReference>
<accession>A0A834L243</accession>